<dbReference type="EMBL" id="SJTG01000003">
    <property type="protein sequence ID" value="TCI08953.1"/>
    <property type="molecule type" value="Genomic_DNA"/>
</dbReference>
<accession>A0A4V2NLH6</accession>
<sequence>MDHANRQLIDSLYRQILGRAADEGGLVTYDRLLSGTDRDRAIAESVRCLLASAEYKQRATATHDSPRPEFSAAGSRLINGKKIGHIVSIGTHCLTSFLLKKHGLKQYSLPFDWLFSSPATILHCLEDSFATFLDAKHYSPVTSRRASKEPGADHLFYRHRHGVGDMFAHRDPSTPDDYRYLQKTVYRFNKLMALPDAKLFVMIARPVHNAIRAFPLISDKIRSMTENSAFLCIQLREPTLQPGCHSMNLLRSNDDHALYEFQPSSGELGIGFDELIDDLAIMRLVRQFDRDLTDIHVPIE</sequence>
<organism evidence="1 2">
    <name type="scientific">Dyella soli</name>
    <dbReference type="NCBI Taxonomy" id="522319"/>
    <lineage>
        <taxon>Bacteria</taxon>
        <taxon>Pseudomonadati</taxon>
        <taxon>Pseudomonadota</taxon>
        <taxon>Gammaproteobacteria</taxon>
        <taxon>Lysobacterales</taxon>
        <taxon>Rhodanobacteraceae</taxon>
        <taxon>Dyella</taxon>
    </lineage>
</organism>
<dbReference type="InterPro" id="IPR014903">
    <property type="entry name" value="DUF1796"/>
</dbReference>
<comment type="caution">
    <text evidence="1">The sequence shown here is derived from an EMBL/GenBank/DDBJ whole genome shotgun (WGS) entry which is preliminary data.</text>
</comment>
<dbReference type="Proteomes" id="UP000291822">
    <property type="component" value="Unassembled WGS sequence"/>
</dbReference>
<proteinExistence type="predicted"/>
<name>A0A4V2NLH6_9GAMM</name>
<protein>
    <recommendedName>
        <fullName evidence="3">DUF4214 domain-containing protein</fullName>
    </recommendedName>
</protein>
<dbReference type="AlphaFoldDB" id="A0A4V2NLH6"/>
<gene>
    <name evidence="1" type="ORF">EZM97_22180</name>
</gene>
<evidence type="ECO:0008006" key="3">
    <source>
        <dbReference type="Google" id="ProtNLM"/>
    </source>
</evidence>
<evidence type="ECO:0000313" key="1">
    <source>
        <dbReference type="EMBL" id="TCI08953.1"/>
    </source>
</evidence>
<dbReference type="Pfam" id="PF08795">
    <property type="entry name" value="DUF1796"/>
    <property type="match status" value="1"/>
</dbReference>
<reference evidence="1 2" key="1">
    <citation type="submission" date="2019-02" db="EMBL/GenBank/DDBJ databases">
        <title>Dyella amyloliquefaciens sp. nov., isolated from forest soil.</title>
        <authorList>
            <person name="Gao Z.-H."/>
            <person name="Qiu L.-H."/>
        </authorList>
    </citation>
    <scope>NUCLEOTIDE SEQUENCE [LARGE SCALE GENOMIC DNA]</scope>
    <source>
        <strain evidence="1 2">KACC 12747</strain>
    </source>
</reference>
<evidence type="ECO:0000313" key="2">
    <source>
        <dbReference type="Proteomes" id="UP000291822"/>
    </source>
</evidence>
<keyword evidence="2" id="KW-1185">Reference proteome</keyword>
<dbReference type="RefSeq" id="WP_131410878.1">
    <property type="nucleotide sequence ID" value="NZ_SJTG01000003.1"/>
</dbReference>